<evidence type="ECO:0000313" key="4">
    <source>
        <dbReference type="EMBL" id="KAE9330189.1"/>
    </source>
</evidence>
<evidence type="ECO:0000313" key="5">
    <source>
        <dbReference type="Proteomes" id="UP000429607"/>
    </source>
</evidence>
<dbReference type="EMBL" id="QXFU01002322">
    <property type="protein sequence ID" value="KAE8987326.1"/>
    <property type="molecule type" value="Genomic_DNA"/>
</dbReference>
<protein>
    <recommendedName>
        <fullName evidence="8">ABC transporter domain-containing protein</fullName>
    </recommendedName>
</protein>
<evidence type="ECO:0000313" key="6">
    <source>
        <dbReference type="Proteomes" id="UP000434957"/>
    </source>
</evidence>
<dbReference type="AlphaFoldDB" id="A0A6A4EZW7"/>
<evidence type="ECO:0000313" key="2">
    <source>
        <dbReference type="EMBL" id="KAE8987326.1"/>
    </source>
</evidence>
<proteinExistence type="predicted"/>
<reference evidence="4 6" key="1">
    <citation type="submission" date="2018-08" db="EMBL/GenBank/DDBJ databases">
        <title>Genomic investigation of the strawberry pathogen Phytophthora fragariae indicates pathogenicity is determined by transcriptional variation in three key races.</title>
        <authorList>
            <person name="Adams T.M."/>
            <person name="Armitage A.D."/>
            <person name="Sobczyk M.K."/>
            <person name="Bates H.J."/>
            <person name="Dunwell J.M."/>
            <person name="Nellist C.F."/>
            <person name="Harrison R.J."/>
        </authorList>
    </citation>
    <scope>NUCLEOTIDE SEQUENCE [LARGE SCALE GENOMIC DNA]</scope>
    <source>
        <strain evidence="3 5">SCRP249</strain>
        <strain evidence="2 7">SCRP324</strain>
        <strain evidence="4 6">SCRP333</strain>
    </source>
</reference>
<keyword evidence="1" id="KW-0813">Transport</keyword>
<organism evidence="4 6">
    <name type="scientific">Phytophthora rubi</name>
    <dbReference type="NCBI Taxonomy" id="129364"/>
    <lineage>
        <taxon>Eukaryota</taxon>
        <taxon>Sar</taxon>
        <taxon>Stramenopiles</taxon>
        <taxon>Oomycota</taxon>
        <taxon>Peronosporomycetes</taxon>
        <taxon>Peronosporales</taxon>
        <taxon>Peronosporaceae</taxon>
        <taxon>Phytophthora</taxon>
    </lineage>
</organism>
<dbReference type="Proteomes" id="UP000435112">
    <property type="component" value="Unassembled WGS sequence"/>
</dbReference>
<dbReference type="Proteomes" id="UP000429607">
    <property type="component" value="Unassembled WGS sequence"/>
</dbReference>
<evidence type="ECO:0000313" key="7">
    <source>
        <dbReference type="Proteomes" id="UP000435112"/>
    </source>
</evidence>
<dbReference type="OrthoDB" id="66620at2759"/>
<evidence type="ECO:0000313" key="3">
    <source>
        <dbReference type="EMBL" id="KAE8990138.1"/>
    </source>
</evidence>
<keyword evidence="6" id="KW-1185">Reference proteome</keyword>
<evidence type="ECO:0008006" key="8">
    <source>
        <dbReference type="Google" id="ProtNLM"/>
    </source>
</evidence>
<accession>A0A6A4EZW7</accession>
<comment type="caution">
    <text evidence="4">The sequence shown here is derived from an EMBL/GenBank/DDBJ whole genome shotgun (WGS) entry which is preliminary data.</text>
</comment>
<dbReference type="EMBL" id="QXFV01002275">
    <property type="protein sequence ID" value="KAE8990138.1"/>
    <property type="molecule type" value="Genomic_DNA"/>
</dbReference>
<dbReference type="Proteomes" id="UP000434957">
    <property type="component" value="Unassembled WGS sequence"/>
</dbReference>
<dbReference type="PANTHER" id="PTHR19241">
    <property type="entry name" value="ATP-BINDING CASSETTE TRANSPORTER"/>
    <property type="match status" value="1"/>
</dbReference>
<dbReference type="EMBL" id="QXFT01001063">
    <property type="protein sequence ID" value="KAE9330189.1"/>
    <property type="molecule type" value="Genomic_DNA"/>
</dbReference>
<gene>
    <name evidence="3" type="ORF">PR001_g21581</name>
    <name evidence="2" type="ORF">PR002_g22081</name>
    <name evidence="4" type="ORF">PR003_g15379</name>
</gene>
<name>A0A6A4EZW7_9STRA</name>
<evidence type="ECO:0000256" key="1">
    <source>
        <dbReference type="ARBA" id="ARBA00022448"/>
    </source>
</evidence>
<sequence length="174" mass="19169">MGSTGAGKTTLMDVIAGCKTEDTIQGKILILLKRGGQSVFVGELSDRSRKTFEYLEAVPDVKPCPPKKNPATWMLEVIGSGVSNDCARDLDFVDQFSKSEVKRGLDAMLQQPGITTPSPEWAEVTFMKKRASKGSTQMCSLMKRFFALYWRTQAFNLTRFSIVFGVAIIAACRA</sequence>